<dbReference type="Pfam" id="PF08681">
    <property type="entry name" value="TacA1"/>
    <property type="match status" value="1"/>
</dbReference>
<reference evidence="4" key="1">
    <citation type="submission" date="2016-11" db="EMBL/GenBank/DDBJ databases">
        <title>Mesorhizobium oceanicum sp. nov., isolated from deep seawater in South China Sea.</title>
        <authorList>
            <person name="Fu G.-Y."/>
        </authorList>
    </citation>
    <scope>NUCLEOTIDE SEQUENCE [LARGE SCALE GENOMIC DNA]</scope>
    <source>
        <strain evidence="4">B7</strain>
    </source>
</reference>
<dbReference type="STRING" id="1670800.BSQ44_15900"/>
<dbReference type="OrthoDB" id="6460605at2"/>
<proteinExistence type="inferred from homology"/>
<evidence type="ECO:0008006" key="5">
    <source>
        <dbReference type="Google" id="ProtNLM"/>
    </source>
</evidence>
<dbReference type="Gene3D" id="1.20.5.780">
    <property type="entry name" value="Single helix bin"/>
    <property type="match status" value="1"/>
</dbReference>
<sequence>MPRPAVEDNARMSIRIKPRDKATIMRASMLAETDMTDFIIRTAVKAAEELIEKAETTLLTERDSIRVLELLESPPEPNERMRAAARALPLKE</sequence>
<evidence type="ECO:0000313" key="3">
    <source>
        <dbReference type="EMBL" id="APH72676.1"/>
    </source>
</evidence>
<evidence type="ECO:0000256" key="1">
    <source>
        <dbReference type="ARBA" id="ARBA00022649"/>
    </source>
</evidence>
<keyword evidence="1" id="KW-1277">Toxin-antitoxin system</keyword>
<dbReference type="InterPro" id="IPR010985">
    <property type="entry name" value="Ribbon_hlx_hlx"/>
</dbReference>
<dbReference type="PANTHER" id="PTHR35401">
    <property type="entry name" value="COPG FAMILY HELIX-TURN-HELIX PROTEIN-RELATED-RELATED"/>
    <property type="match status" value="1"/>
</dbReference>
<protein>
    <recommendedName>
        <fullName evidence="5">DUF1778 domain-containing protein</fullName>
    </recommendedName>
</protein>
<gene>
    <name evidence="3" type="ORF">BSQ44_15900</name>
</gene>
<accession>A0A1L3STF4</accession>
<dbReference type="KEGG" id="meso:BSQ44_15900"/>
<dbReference type="PANTHER" id="PTHR35401:SF2">
    <property type="entry name" value="ABC-TYPE TRANSPORT SYSTEM"/>
    <property type="match status" value="1"/>
</dbReference>
<keyword evidence="4" id="KW-1185">Reference proteome</keyword>
<dbReference type="EMBL" id="CP018171">
    <property type="protein sequence ID" value="APH72676.1"/>
    <property type="molecule type" value="Genomic_DNA"/>
</dbReference>
<dbReference type="SUPFAM" id="SSF47598">
    <property type="entry name" value="Ribbon-helix-helix"/>
    <property type="match status" value="1"/>
</dbReference>
<dbReference type="GO" id="GO:0006355">
    <property type="term" value="P:regulation of DNA-templated transcription"/>
    <property type="evidence" value="ECO:0007669"/>
    <property type="project" value="InterPro"/>
</dbReference>
<dbReference type="InterPro" id="IPR014795">
    <property type="entry name" value="TacA_1-like"/>
</dbReference>
<name>A0A1L3STF4_9HYPH</name>
<organism evidence="3 4">
    <name type="scientific">Aquibium oceanicum</name>
    <dbReference type="NCBI Taxonomy" id="1670800"/>
    <lineage>
        <taxon>Bacteria</taxon>
        <taxon>Pseudomonadati</taxon>
        <taxon>Pseudomonadota</taxon>
        <taxon>Alphaproteobacteria</taxon>
        <taxon>Hyphomicrobiales</taxon>
        <taxon>Phyllobacteriaceae</taxon>
        <taxon>Aquibium</taxon>
    </lineage>
</organism>
<dbReference type="Proteomes" id="UP000182840">
    <property type="component" value="Chromosome"/>
</dbReference>
<evidence type="ECO:0000313" key="4">
    <source>
        <dbReference type="Proteomes" id="UP000182840"/>
    </source>
</evidence>
<dbReference type="RefSeq" id="WP_072605891.1">
    <property type="nucleotide sequence ID" value="NZ_CP018171.1"/>
</dbReference>
<evidence type="ECO:0000256" key="2">
    <source>
        <dbReference type="ARBA" id="ARBA00049988"/>
    </source>
</evidence>
<dbReference type="AlphaFoldDB" id="A0A1L3STF4"/>
<comment type="similarity">
    <text evidence="2">Belongs to the TacA antitoxin family.</text>
</comment>